<dbReference type="EMBL" id="BAABKK010000027">
    <property type="protein sequence ID" value="GAA5199012.1"/>
    <property type="molecule type" value="Genomic_DNA"/>
</dbReference>
<evidence type="ECO:0000256" key="1">
    <source>
        <dbReference type="SAM" id="Phobius"/>
    </source>
</evidence>
<evidence type="ECO:0000313" key="3">
    <source>
        <dbReference type="Proteomes" id="UP001500200"/>
    </source>
</evidence>
<keyword evidence="1" id="KW-1133">Transmembrane helix</keyword>
<name>A0ABP9SM99_9MICC</name>
<comment type="caution">
    <text evidence="2">The sequence shown here is derived from an EMBL/GenBank/DDBJ whole genome shotgun (WGS) entry which is preliminary data.</text>
</comment>
<gene>
    <name evidence="2" type="ORF">GCM10023346_37690</name>
</gene>
<dbReference type="Proteomes" id="UP001500200">
    <property type="component" value="Unassembled WGS sequence"/>
</dbReference>
<keyword evidence="1" id="KW-0472">Membrane</keyword>
<keyword evidence="1" id="KW-0812">Transmembrane</keyword>
<proteinExistence type="predicted"/>
<protein>
    <submittedName>
        <fullName evidence="2">Uncharacterized protein</fullName>
    </submittedName>
</protein>
<sequence>MSTKRRPVSAKRAAAIAAAAELLAGRRFARRLYGTIAILAVLAGGLTVANLSKLPHPNSTSALARSATPAAFALYTLHRDTGKDNTGLKKPDTILGTSLAGSDQGTVIVSAPRIQEYAALPSALAVVTLNDDNTSSLEIIPLTGGPPTLVPLPGLGTVANLHAAGSKHLIGFTFTASSGTGQYWKSLFVYDVDNPSSGLRAIQGINGPVSAADWRFVPGGATLVAQTDDQSMFIIDALETGKVSPLGAHAGILGFVPGTDELAVADAALKKGIDPPRYSTINVTTGTLTTLTLPGAFVPDAANGVTTTAGQPLVLDASGQYAQVVRKYDGGKETSLVNLTDKNGSRTLYQPDATWSRILDTCVSPARDYLAVETAAPRYAGDQYPVLPEPTPIRTDLVDVKSGTVLKSVPGFLPNWCG</sequence>
<dbReference type="SUPFAM" id="SSF82171">
    <property type="entry name" value="DPP6 N-terminal domain-like"/>
    <property type="match status" value="1"/>
</dbReference>
<organism evidence="2 3">
    <name type="scientific">Arthrobacter gyeryongensis</name>
    <dbReference type="NCBI Taxonomy" id="1650592"/>
    <lineage>
        <taxon>Bacteria</taxon>
        <taxon>Bacillati</taxon>
        <taxon>Actinomycetota</taxon>
        <taxon>Actinomycetes</taxon>
        <taxon>Micrococcales</taxon>
        <taxon>Micrococcaceae</taxon>
        <taxon>Arthrobacter</taxon>
    </lineage>
</organism>
<accession>A0ABP9SM99</accession>
<dbReference type="RefSeq" id="WP_345451644.1">
    <property type="nucleotide sequence ID" value="NZ_BAABKK010000027.1"/>
</dbReference>
<evidence type="ECO:0000313" key="2">
    <source>
        <dbReference type="EMBL" id="GAA5199012.1"/>
    </source>
</evidence>
<reference evidence="3" key="1">
    <citation type="journal article" date="2019" name="Int. J. Syst. Evol. Microbiol.">
        <title>The Global Catalogue of Microorganisms (GCM) 10K type strain sequencing project: providing services to taxonomists for standard genome sequencing and annotation.</title>
        <authorList>
            <consortium name="The Broad Institute Genomics Platform"/>
            <consortium name="The Broad Institute Genome Sequencing Center for Infectious Disease"/>
            <person name="Wu L."/>
            <person name="Ma J."/>
        </authorList>
    </citation>
    <scope>NUCLEOTIDE SEQUENCE [LARGE SCALE GENOMIC DNA]</scope>
    <source>
        <strain evidence="3">JCM 18514</strain>
    </source>
</reference>
<keyword evidence="3" id="KW-1185">Reference proteome</keyword>
<feature type="transmembrane region" description="Helical" evidence="1">
    <location>
        <begin position="32"/>
        <end position="51"/>
    </location>
</feature>